<sequence>MGKPKIRFKGYEDDWEQRKLGEVAQEFKSGNSLKADEIDITGDYPVYGGNGLRGYTSTYNHDGEYALIGRQGALCGNMNYSVGKAYFTEHAVVVKADENNDTRFLYYMLDTMNLGQYSDQSAQPGLAVNKLVKLENQFPMKEEQQRIGWYFSNIDHLITLHQHKCDELQKLKKFMLQNMFV</sequence>
<keyword evidence="5" id="KW-0540">Nuclease</keyword>
<dbReference type="EMBL" id="WNAL01000015">
    <property type="protein sequence ID" value="MTR81809.1"/>
    <property type="molecule type" value="Genomic_DNA"/>
</dbReference>
<evidence type="ECO:0000259" key="4">
    <source>
        <dbReference type="Pfam" id="PF01420"/>
    </source>
</evidence>
<dbReference type="InterPro" id="IPR052021">
    <property type="entry name" value="Type-I_RS_S_subunit"/>
</dbReference>
<keyword evidence="5" id="KW-0255">Endonuclease</keyword>
<dbReference type="GO" id="GO:0004519">
    <property type="term" value="F:endonuclease activity"/>
    <property type="evidence" value="ECO:0007669"/>
    <property type="project" value="UniProtKB-KW"/>
</dbReference>
<feature type="domain" description="Type I restriction modification DNA specificity" evidence="4">
    <location>
        <begin position="13"/>
        <end position="169"/>
    </location>
</feature>
<dbReference type="RefSeq" id="WP_155176611.1">
    <property type="nucleotide sequence ID" value="NZ_WNAK01000015.1"/>
</dbReference>
<evidence type="ECO:0000256" key="3">
    <source>
        <dbReference type="ARBA" id="ARBA00023125"/>
    </source>
</evidence>
<dbReference type="InterPro" id="IPR000055">
    <property type="entry name" value="Restrct_endonuc_typeI_TRD"/>
</dbReference>
<reference evidence="5 6" key="1">
    <citation type="journal article" date="2019" name="Nat. Med.">
        <title>A library of human gut bacterial isolates paired with longitudinal multiomics data enables mechanistic microbiome research.</title>
        <authorList>
            <person name="Poyet M."/>
            <person name="Groussin M."/>
            <person name="Gibbons S.M."/>
            <person name="Avila-Pacheco J."/>
            <person name="Jiang X."/>
            <person name="Kearney S.M."/>
            <person name="Perrotta A.R."/>
            <person name="Berdy B."/>
            <person name="Zhao S."/>
            <person name="Lieberman T.D."/>
            <person name="Swanson P.K."/>
            <person name="Smith M."/>
            <person name="Roesemann S."/>
            <person name="Alexander J.E."/>
            <person name="Rich S.A."/>
            <person name="Livny J."/>
            <person name="Vlamakis H."/>
            <person name="Clish C."/>
            <person name="Bullock K."/>
            <person name="Deik A."/>
            <person name="Scott J."/>
            <person name="Pierce K.A."/>
            <person name="Xavier R.J."/>
            <person name="Alm E.J."/>
        </authorList>
    </citation>
    <scope>NUCLEOTIDE SEQUENCE [LARGE SCALE GENOMIC DNA]</scope>
    <source>
        <strain evidence="5 6">BIOML-A1</strain>
    </source>
</reference>
<organism evidence="5 6">
    <name type="scientific">Roseburia faecis</name>
    <dbReference type="NCBI Taxonomy" id="301302"/>
    <lineage>
        <taxon>Bacteria</taxon>
        <taxon>Bacillati</taxon>
        <taxon>Bacillota</taxon>
        <taxon>Clostridia</taxon>
        <taxon>Lachnospirales</taxon>
        <taxon>Lachnospiraceae</taxon>
        <taxon>Roseburia</taxon>
    </lineage>
</organism>
<gene>
    <name evidence="5" type="ORF">GMD30_08815</name>
</gene>
<dbReference type="AlphaFoldDB" id="A0A844KMP8"/>
<dbReference type="PANTHER" id="PTHR30408">
    <property type="entry name" value="TYPE-1 RESTRICTION ENZYME ECOKI SPECIFICITY PROTEIN"/>
    <property type="match status" value="1"/>
</dbReference>
<evidence type="ECO:0000313" key="6">
    <source>
        <dbReference type="Proteomes" id="UP000446657"/>
    </source>
</evidence>
<dbReference type="CDD" id="cd17266">
    <property type="entry name" value="RMtype1_S_Sau1132ORF3780P-TRD2-CR2_like"/>
    <property type="match status" value="1"/>
</dbReference>
<protein>
    <submittedName>
        <fullName evidence="5">Restriction endonuclease subunit S</fullName>
    </submittedName>
</protein>
<dbReference type="Pfam" id="PF01420">
    <property type="entry name" value="Methylase_S"/>
    <property type="match status" value="1"/>
</dbReference>
<comment type="similarity">
    <text evidence="1">Belongs to the type-I restriction system S methylase family.</text>
</comment>
<proteinExistence type="inferred from homology"/>
<dbReference type="Gene3D" id="1.10.287.1120">
    <property type="entry name" value="Bipartite methylase S protein"/>
    <property type="match status" value="1"/>
</dbReference>
<dbReference type="SUPFAM" id="SSF116734">
    <property type="entry name" value="DNA methylase specificity domain"/>
    <property type="match status" value="1"/>
</dbReference>
<dbReference type="Proteomes" id="UP000446657">
    <property type="component" value="Unassembled WGS sequence"/>
</dbReference>
<keyword evidence="5" id="KW-0378">Hydrolase</keyword>
<evidence type="ECO:0000256" key="1">
    <source>
        <dbReference type="ARBA" id="ARBA00010923"/>
    </source>
</evidence>
<name>A0A844KMP8_9FIRM</name>
<dbReference type="GO" id="GO:0009307">
    <property type="term" value="P:DNA restriction-modification system"/>
    <property type="evidence" value="ECO:0007669"/>
    <property type="project" value="UniProtKB-KW"/>
</dbReference>
<keyword evidence="2" id="KW-0680">Restriction system</keyword>
<evidence type="ECO:0000256" key="2">
    <source>
        <dbReference type="ARBA" id="ARBA00022747"/>
    </source>
</evidence>
<accession>A0A844KMP8</accession>
<dbReference type="Gene3D" id="3.90.220.20">
    <property type="entry name" value="DNA methylase specificity domains"/>
    <property type="match status" value="1"/>
</dbReference>
<dbReference type="InterPro" id="IPR044946">
    <property type="entry name" value="Restrct_endonuc_typeI_TRD_sf"/>
</dbReference>
<comment type="caution">
    <text evidence="5">The sequence shown here is derived from an EMBL/GenBank/DDBJ whole genome shotgun (WGS) entry which is preliminary data.</text>
</comment>
<evidence type="ECO:0000313" key="5">
    <source>
        <dbReference type="EMBL" id="MTR81809.1"/>
    </source>
</evidence>
<keyword evidence="3" id="KW-0238">DNA-binding</keyword>
<dbReference type="PANTHER" id="PTHR30408:SF12">
    <property type="entry name" value="TYPE I RESTRICTION ENZYME MJAVIII SPECIFICITY SUBUNIT"/>
    <property type="match status" value="1"/>
</dbReference>
<dbReference type="GO" id="GO:0003677">
    <property type="term" value="F:DNA binding"/>
    <property type="evidence" value="ECO:0007669"/>
    <property type="project" value="UniProtKB-KW"/>
</dbReference>